<reference evidence="14 15" key="1">
    <citation type="submission" date="2018-08" db="EMBL/GenBank/DDBJ databases">
        <title>Meiothermus granaticius genome AF-68 sequencing project.</title>
        <authorList>
            <person name="Da Costa M.S."/>
            <person name="Albuquerque L."/>
            <person name="Raposo P."/>
            <person name="Froufe H.J.C."/>
            <person name="Barroso C.S."/>
            <person name="Egas C."/>
        </authorList>
    </citation>
    <scope>NUCLEOTIDE SEQUENCE [LARGE SCALE GENOMIC DNA]</scope>
    <source>
        <strain evidence="14 15">AF-68</strain>
    </source>
</reference>
<dbReference type="AlphaFoldDB" id="A0A399FDH4"/>
<dbReference type="SUPFAM" id="SSF52540">
    <property type="entry name" value="P-loop containing nucleoside triphosphate hydrolases"/>
    <property type="match status" value="1"/>
</dbReference>
<name>A0A399FDH4_9DEIN</name>
<evidence type="ECO:0000256" key="8">
    <source>
        <dbReference type="ARBA" id="ARBA00022842"/>
    </source>
</evidence>
<evidence type="ECO:0000256" key="11">
    <source>
        <dbReference type="RuleBase" id="RU003783"/>
    </source>
</evidence>
<dbReference type="RefSeq" id="WP_119356529.1">
    <property type="nucleotide sequence ID" value="NZ_BJXM01000006.1"/>
</dbReference>
<evidence type="ECO:0000256" key="4">
    <source>
        <dbReference type="ARBA" id="ARBA00022679"/>
    </source>
</evidence>
<sequence length="308" mass="34757">MPIAKGLIPVLAGPTGSGKSDLALRLAGHGGLEIVSADASMVYRGLDIGTAKPSLEERRRVPHHLVDVLEPSQPFSVSEYRLQAEAALEAVLARGRLPLLVGGTGYYIRALSEGIFELPPPDPQLQDALWKRLHSEGIWPLLEELRARSPEDALRVGQNPRRIVRAVEILRRTGRPPAQLPRLEPRFAYAKLILWPQWGWLEARLRARVEQMFAQGLLEEVRGLIQRYPQMPTALQGIGYKEVAGYLRGQYSLEQAQAEVLEATRAYAKRQYTWFRKEPGDVTYLPRGGEWAWDGLRTWLARSFPCYH</sequence>
<evidence type="ECO:0000256" key="13">
    <source>
        <dbReference type="RuleBase" id="RU003785"/>
    </source>
</evidence>
<comment type="similarity">
    <text evidence="3 10 13">Belongs to the IPP transferase family.</text>
</comment>
<evidence type="ECO:0000256" key="9">
    <source>
        <dbReference type="ARBA" id="ARBA00049563"/>
    </source>
</evidence>
<evidence type="ECO:0000256" key="12">
    <source>
        <dbReference type="RuleBase" id="RU003784"/>
    </source>
</evidence>
<keyword evidence="15" id="KW-1185">Reference proteome</keyword>
<organism evidence="14 15">
    <name type="scientific">Meiothermus granaticius NBRC 107808</name>
    <dbReference type="NCBI Taxonomy" id="1227551"/>
    <lineage>
        <taxon>Bacteria</taxon>
        <taxon>Thermotogati</taxon>
        <taxon>Deinococcota</taxon>
        <taxon>Deinococci</taxon>
        <taxon>Thermales</taxon>
        <taxon>Thermaceae</taxon>
        <taxon>Meiothermus</taxon>
    </lineage>
</organism>
<feature type="binding site" evidence="10">
    <location>
        <begin position="13"/>
        <end position="20"/>
    </location>
    <ligand>
        <name>ATP</name>
        <dbReference type="ChEBI" id="CHEBI:30616"/>
    </ligand>
</feature>
<feature type="site" description="Interaction with substrate tRNA" evidence="10">
    <location>
        <position position="104"/>
    </location>
</feature>
<dbReference type="HAMAP" id="MF_00185">
    <property type="entry name" value="IPP_trans"/>
    <property type="match status" value="1"/>
</dbReference>
<dbReference type="Gene3D" id="1.10.20.140">
    <property type="match status" value="1"/>
</dbReference>
<comment type="subunit">
    <text evidence="10">Monomer.</text>
</comment>
<comment type="cofactor">
    <cofactor evidence="1 10">
        <name>Mg(2+)</name>
        <dbReference type="ChEBI" id="CHEBI:18420"/>
    </cofactor>
</comment>
<keyword evidence="8 10" id="KW-0460">Magnesium</keyword>
<gene>
    <name evidence="10 14" type="primary">miaA</name>
    <name evidence="14" type="ORF">Mgrana_01021</name>
</gene>
<dbReference type="EMBL" id="QWLB01000010">
    <property type="protein sequence ID" value="RIH93062.1"/>
    <property type="molecule type" value="Genomic_DNA"/>
</dbReference>
<dbReference type="GO" id="GO:0052381">
    <property type="term" value="F:tRNA dimethylallyltransferase activity"/>
    <property type="evidence" value="ECO:0007669"/>
    <property type="project" value="UniProtKB-UniRule"/>
</dbReference>
<dbReference type="PANTHER" id="PTHR11088:SF60">
    <property type="entry name" value="TRNA DIMETHYLALLYLTRANSFERASE"/>
    <property type="match status" value="1"/>
</dbReference>
<evidence type="ECO:0000256" key="2">
    <source>
        <dbReference type="ARBA" id="ARBA00003213"/>
    </source>
</evidence>
<evidence type="ECO:0000256" key="1">
    <source>
        <dbReference type="ARBA" id="ARBA00001946"/>
    </source>
</evidence>
<dbReference type="GO" id="GO:0006400">
    <property type="term" value="P:tRNA modification"/>
    <property type="evidence" value="ECO:0007669"/>
    <property type="project" value="TreeGrafter"/>
</dbReference>
<keyword evidence="5 10" id="KW-0819">tRNA processing</keyword>
<dbReference type="Pfam" id="PF01715">
    <property type="entry name" value="IPPT"/>
    <property type="match status" value="1"/>
</dbReference>
<evidence type="ECO:0000256" key="10">
    <source>
        <dbReference type="HAMAP-Rule" id="MF_00185"/>
    </source>
</evidence>
<dbReference type="InterPro" id="IPR027417">
    <property type="entry name" value="P-loop_NTPase"/>
</dbReference>
<dbReference type="GO" id="GO:0005524">
    <property type="term" value="F:ATP binding"/>
    <property type="evidence" value="ECO:0007669"/>
    <property type="project" value="UniProtKB-UniRule"/>
</dbReference>
<keyword evidence="6 10" id="KW-0547">Nucleotide-binding</keyword>
<evidence type="ECO:0000256" key="3">
    <source>
        <dbReference type="ARBA" id="ARBA00005842"/>
    </source>
</evidence>
<evidence type="ECO:0000256" key="5">
    <source>
        <dbReference type="ARBA" id="ARBA00022694"/>
    </source>
</evidence>
<comment type="caution">
    <text evidence="14">The sequence shown here is derived from an EMBL/GenBank/DDBJ whole genome shotgun (WGS) entry which is preliminary data.</text>
</comment>
<dbReference type="PANTHER" id="PTHR11088">
    <property type="entry name" value="TRNA DIMETHYLALLYLTRANSFERASE"/>
    <property type="match status" value="1"/>
</dbReference>
<comment type="function">
    <text evidence="2 10 12">Catalyzes the transfer of a dimethylallyl group onto the adenine at position 37 in tRNAs that read codons beginning with uridine, leading to the formation of N6-(dimethylallyl)adenosine (i(6)A).</text>
</comment>
<proteinExistence type="inferred from homology"/>
<evidence type="ECO:0000313" key="14">
    <source>
        <dbReference type="EMBL" id="RIH93062.1"/>
    </source>
</evidence>
<protein>
    <recommendedName>
        <fullName evidence="10">tRNA dimethylallyltransferase</fullName>
        <ecNumber evidence="10">2.5.1.75</ecNumber>
    </recommendedName>
    <alternativeName>
        <fullName evidence="10">Dimethylallyl diphosphate:tRNA dimethylallyltransferase</fullName>
        <shortName evidence="10">DMAPP:tRNA dimethylallyltransferase</shortName>
        <shortName evidence="10">DMATase</shortName>
    </alternativeName>
    <alternativeName>
        <fullName evidence="10">Isopentenyl-diphosphate:tRNA isopentenyltransferase</fullName>
        <shortName evidence="10">IPP transferase</shortName>
        <shortName evidence="10">IPPT</shortName>
        <shortName evidence="10">IPTase</shortName>
    </alternativeName>
</protein>
<dbReference type="NCBIfam" id="TIGR00174">
    <property type="entry name" value="miaA"/>
    <property type="match status" value="1"/>
</dbReference>
<evidence type="ECO:0000256" key="7">
    <source>
        <dbReference type="ARBA" id="ARBA00022840"/>
    </source>
</evidence>
<evidence type="ECO:0000313" key="15">
    <source>
        <dbReference type="Proteomes" id="UP000266178"/>
    </source>
</evidence>
<comment type="catalytic activity">
    <reaction evidence="9 10 11">
        <text>adenosine(37) in tRNA + dimethylallyl diphosphate = N(6)-dimethylallyladenosine(37) in tRNA + diphosphate</text>
        <dbReference type="Rhea" id="RHEA:26482"/>
        <dbReference type="Rhea" id="RHEA-COMP:10162"/>
        <dbReference type="Rhea" id="RHEA-COMP:10375"/>
        <dbReference type="ChEBI" id="CHEBI:33019"/>
        <dbReference type="ChEBI" id="CHEBI:57623"/>
        <dbReference type="ChEBI" id="CHEBI:74411"/>
        <dbReference type="ChEBI" id="CHEBI:74415"/>
        <dbReference type="EC" id="2.5.1.75"/>
    </reaction>
</comment>
<feature type="binding site" evidence="10">
    <location>
        <begin position="15"/>
        <end position="20"/>
    </location>
    <ligand>
        <name>substrate</name>
    </ligand>
</feature>
<dbReference type="InterPro" id="IPR039657">
    <property type="entry name" value="Dimethylallyltransferase"/>
</dbReference>
<dbReference type="OrthoDB" id="9776390at2"/>
<dbReference type="Gene3D" id="3.40.50.300">
    <property type="entry name" value="P-loop containing nucleotide triphosphate hydrolases"/>
    <property type="match status" value="1"/>
</dbReference>
<dbReference type="InterPro" id="IPR018022">
    <property type="entry name" value="IPT"/>
</dbReference>
<dbReference type="Proteomes" id="UP000266178">
    <property type="component" value="Unassembled WGS sequence"/>
</dbReference>
<keyword evidence="7 10" id="KW-0067">ATP-binding</keyword>
<evidence type="ECO:0000256" key="6">
    <source>
        <dbReference type="ARBA" id="ARBA00022741"/>
    </source>
</evidence>
<dbReference type="EC" id="2.5.1.75" evidence="10"/>
<comment type="caution">
    <text evidence="10">Lacks conserved residue(s) required for the propagation of feature annotation.</text>
</comment>
<accession>A0A399FDH4</accession>
<keyword evidence="4 10" id="KW-0808">Transferase</keyword>